<name>A0ABY9JTH9_9BACI</name>
<keyword evidence="2" id="KW-1185">Reference proteome</keyword>
<accession>A0ABY9JTH9</accession>
<dbReference type="EMBL" id="CP129013">
    <property type="protein sequence ID" value="WLR41598.1"/>
    <property type="molecule type" value="Genomic_DNA"/>
</dbReference>
<dbReference type="Proteomes" id="UP001197974">
    <property type="component" value="Chromosome"/>
</dbReference>
<evidence type="ECO:0000313" key="1">
    <source>
        <dbReference type="EMBL" id="WLR41598.1"/>
    </source>
</evidence>
<dbReference type="InterPro" id="IPR007253">
    <property type="entry name" value="Cell_wall-bd_2"/>
</dbReference>
<reference evidence="1 2" key="1">
    <citation type="submission" date="2023-06" db="EMBL/GenBank/DDBJ databases">
        <title>Five Gram-positive bacteria isolated from mangrove sediments in Shenzhen, Guangdong, China.</title>
        <authorList>
            <person name="Yu S."/>
            <person name="Zheng W."/>
            <person name="Huang Y."/>
        </authorList>
    </citation>
    <scope>NUCLEOTIDE SEQUENCE [LARGE SCALE GENOMIC DNA]</scope>
    <source>
        <strain evidence="1 2">SaN35-3</strain>
    </source>
</reference>
<gene>
    <name evidence="1" type="ORF">LC087_11980</name>
</gene>
<dbReference type="Pfam" id="PF04122">
    <property type="entry name" value="CW_binding_2"/>
    <property type="match status" value="1"/>
</dbReference>
<evidence type="ECO:0000313" key="2">
    <source>
        <dbReference type="Proteomes" id="UP001197974"/>
    </source>
</evidence>
<organism evidence="1 2">
    <name type="scientific">Bacillus carboniphilus</name>
    <dbReference type="NCBI Taxonomy" id="86663"/>
    <lineage>
        <taxon>Bacteria</taxon>
        <taxon>Bacillati</taxon>
        <taxon>Bacillota</taxon>
        <taxon>Bacilli</taxon>
        <taxon>Bacillales</taxon>
        <taxon>Bacillaceae</taxon>
        <taxon>Bacillus</taxon>
    </lineage>
</organism>
<sequence length="68" mass="7355">MEEISPDALTGSALAAKYDAPTLLVDKETVPTFTKNAYSPNQTYSMLFLGGEAVISNQVMNELTNTIK</sequence>
<dbReference type="RefSeq" id="WP_306019606.1">
    <property type="nucleotide sequence ID" value="NZ_CP129013.1"/>
</dbReference>
<proteinExistence type="predicted"/>
<protein>
    <submittedName>
        <fullName evidence="1">Cell wall-binding repeat-containing protein</fullName>
    </submittedName>
</protein>